<organism evidence="2 3">
    <name type="scientific">Citrus sinensis</name>
    <name type="common">Sweet orange</name>
    <name type="synonym">Citrus aurantium var. sinensis</name>
    <dbReference type="NCBI Taxonomy" id="2711"/>
    <lineage>
        <taxon>Eukaryota</taxon>
        <taxon>Viridiplantae</taxon>
        <taxon>Streptophyta</taxon>
        <taxon>Embryophyta</taxon>
        <taxon>Tracheophyta</taxon>
        <taxon>Spermatophyta</taxon>
        <taxon>Magnoliopsida</taxon>
        <taxon>eudicotyledons</taxon>
        <taxon>Gunneridae</taxon>
        <taxon>Pentapetalae</taxon>
        <taxon>rosids</taxon>
        <taxon>malvids</taxon>
        <taxon>Sapindales</taxon>
        <taxon>Rutaceae</taxon>
        <taxon>Aurantioideae</taxon>
        <taxon>Citrus</taxon>
    </lineage>
</organism>
<proteinExistence type="predicted"/>
<name>A0A067HBS8_CITSI</name>
<evidence type="ECO:0000313" key="3">
    <source>
        <dbReference type="Proteomes" id="UP000027120"/>
    </source>
</evidence>
<dbReference type="eggNOG" id="ENOG502RZG8">
    <property type="taxonomic scope" value="Eukaryota"/>
</dbReference>
<dbReference type="AlphaFoldDB" id="A0A067HBS8"/>
<dbReference type="OrthoDB" id="693945at2759"/>
<dbReference type="STRING" id="2711.A0A067HBS8"/>
<gene>
    <name evidence="2" type="ORF">CISIN_1g048756mg</name>
</gene>
<feature type="compositionally biased region" description="Low complexity" evidence="1">
    <location>
        <begin position="1"/>
        <end position="25"/>
    </location>
</feature>
<feature type="region of interest" description="Disordered" evidence="1">
    <location>
        <begin position="1"/>
        <end position="26"/>
    </location>
</feature>
<protein>
    <submittedName>
        <fullName evidence="2">Uncharacterized protein</fullName>
    </submittedName>
</protein>
<dbReference type="Pfam" id="PF14009">
    <property type="entry name" value="PADRE"/>
    <property type="match status" value="1"/>
</dbReference>
<evidence type="ECO:0000256" key="1">
    <source>
        <dbReference type="SAM" id="MobiDB-lite"/>
    </source>
</evidence>
<evidence type="ECO:0000313" key="2">
    <source>
        <dbReference type="EMBL" id="KDO85297.1"/>
    </source>
</evidence>
<dbReference type="EMBL" id="KK784874">
    <property type="protein sequence ID" value="KDO85297.1"/>
    <property type="molecule type" value="Genomic_DNA"/>
</dbReference>
<dbReference type="InterPro" id="IPR025322">
    <property type="entry name" value="PADRE_dom"/>
</dbReference>
<dbReference type="PaxDb" id="2711-XP_006494440.1"/>
<dbReference type="KEGG" id="cit:102616088"/>
<sequence>MGGCFSSSSTSSPSSSSPSSPSSTSLKHSTAKVLTLKGEVAEYKVPVIVSQVLAHQLAAQADQEEAPSWFLCSSDSLLFDDYIPALDLEDELEADQIYFVLPTSKLQYKLSASDMAALAVKASLALQNASTVIVHLNNSRRKINPPAAAARNRISPSPAPASSFDFQFHHQKPVSRANFGISRSASVRKFQRYTSRRTKLAVRSFRLRLATIFEGIVM</sequence>
<accession>A0A067HBS8</accession>
<keyword evidence="3" id="KW-1185">Reference proteome</keyword>
<dbReference type="Proteomes" id="UP000027120">
    <property type="component" value="Unassembled WGS sequence"/>
</dbReference>
<dbReference type="PANTHER" id="PTHR33052">
    <property type="entry name" value="DUF4228 DOMAIN PROTEIN-RELATED"/>
    <property type="match status" value="1"/>
</dbReference>
<reference evidence="2 3" key="1">
    <citation type="submission" date="2014-04" db="EMBL/GenBank/DDBJ databases">
        <authorList>
            <consortium name="International Citrus Genome Consortium"/>
            <person name="Gmitter F."/>
            <person name="Chen C."/>
            <person name="Farmerie W."/>
            <person name="Harkins T."/>
            <person name="Desany B."/>
            <person name="Mohiuddin M."/>
            <person name="Kodira C."/>
            <person name="Borodovsky M."/>
            <person name="Lomsadze A."/>
            <person name="Burns P."/>
            <person name="Jenkins J."/>
            <person name="Prochnik S."/>
            <person name="Shu S."/>
            <person name="Chapman J."/>
            <person name="Pitluck S."/>
            <person name="Schmutz J."/>
            <person name="Rokhsar D."/>
        </authorList>
    </citation>
    <scope>NUCLEOTIDE SEQUENCE</scope>
</reference>